<evidence type="ECO:0000256" key="9">
    <source>
        <dbReference type="SAM" id="Phobius"/>
    </source>
</evidence>
<keyword evidence="6 9" id="KW-0472">Membrane</keyword>
<keyword evidence="5 9" id="KW-1133">Transmembrane helix</keyword>
<keyword evidence="12" id="KW-1185">Reference proteome</keyword>
<dbReference type="Proteomes" id="UP001626550">
    <property type="component" value="Unassembled WGS sequence"/>
</dbReference>
<feature type="transmembrane region" description="Helical" evidence="9">
    <location>
        <begin position="47"/>
        <end position="66"/>
    </location>
</feature>
<evidence type="ECO:0000313" key="11">
    <source>
        <dbReference type="EMBL" id="KAL3314220.1"/>
    </source>
</evidence>
<dbReference type="InterPro" id="IPR028213">
    <property type="entry name" value="PA1"/>
</dbReference>
<dbReference type="PANTHER" id="PTHR21016">
    <property type="entry name" value="BETA-AMYLOID BINDING PROTEIN-RELATED"/>
    <property type="match status" value="1"/>
</dbReference>
<dbReference type="Pfam" id="PF15364">
    <property type="entry name" value="PAXIP1_C"/>
    <property type="match status" value="1"/>
</dbReference>
<evidence type="ECO:0000256" key="7">
    <source>
        <dbReference type="ARBA" id="ARBA00023180"/>
    </source>
</evidence>
<feature type="transmembrane region" description="Helical" evidence="9">
    <location>
        <begin position="78"/>
        <end position="94"/>
    </location>
</feature>
<name>A0ABD2Q3N2_9PLAT</name>
<dbReference type="AlphaFoldDB" id="A0ABD2Q3N2"/>
<dbReference type="InterPro" id="IPR050932">
    <property type="entry name" value="TM2D1-3-like"/>
</dbReference>
<sequence>MNSSLHGCHKWGGSVPELTKILCRPLPGIECSGDRNFTIPNYPCIKYSHHLFLTTLLISIFFGILGADRFVLNHTGTGVAKLLTIGGLGIWWIVDIEIAPFSIEDPGNREFQELYPNGMQFEDLLPYYDFVAERKMIELEWKCPGRVKKPNPAETKPIEKKSLEPSSLPDANKEPTVLDMDFDAEDALDPSLLSRSIMGSKTHRPREQVTVTMDSIVKGLVRKRKEERMQQHNLKVS</sequence>
<dbReference type="EMBL" id="JBJKFK010001063">
    <property type="protein sequence ID" value="KAL3314220.1"/>
    <property type="molecule type" value="Genomic_DNA"/>
</dbReference>
<evidence type="ECO:0000256" key="2">
    <source>
        <dbReference type="ARBA" id="ARBA00008284"/>
    </source>
</evidence>
<evidence type="ECO:0000256" key="6">
    <source>
        <dbReference type="ARBA" id="ARBA00023136"/>
    </source>
</evidence>
<comment type="caution">
    <text evidence="11">The sequence shown here is derived from an EMBL/GenBank/DDBJ whole genome shotgun (WGS) entry which is preliminary data.</text>
</comment>
<evidence type="ECO:0000256" key="8">
    <source>
        <dbReference type="SAM" id="MobiDB-lite"/>
    </source>
</evidence>
<feature type="domain" description="TM2" evidence="10">
    <location>
        <begin position="51"/>
        <end position="96"/>
    </location>
</feature>
<feature type="region of interest" description="Disordered" evidence="8">
    <location>
        <begin position="148"/>
        <end position="175"/>
    </location>
</feature>
<proteinExistence type="inferred from homology"/>
<evidence type="ECO:0000313" key="12">
    <source>
        <dbReference type="Proteomes" id="UP001626550"/>
    </source>
</evidence>
<dbReference type="PANTHER" id="PTHR21016:SF4">
    <property type="entry name" value="TM2 DOMAIN-CONTAINING PROTEIN 2"/>
    <property type="match status" value="1"/>
</dbReference>
<keyword evidence="4" id="KW-0732">Signal</keyword>
<evidence type="ECO:0000256" key="1">
    <source>
        <dbReference type="ARBA" id="ARBA00004141"/>
    </source>
</evidence>
<evidence type="ECO:0000256" key="5">
    <source>
        <dbReference type="ARBA" id="ARBA00022989"/>
    </source>
</evidence>
<comment type="similarity">
    <text evidence="2">Belongs to the TM2 family.</text>
</comment>
<gene>
    <name evidence="11" type="primary">TM2D2</name>
    <name evidence="11" type="ORF">Ciccas_007168</name>
</gene>
<evidence type="ECO:0000256" key="3">
    <source>
        <dbReference type="ARBA" id="ARBA00022692"/>
    </source>
</evidence>
<accession>A0ABD2Q3N2</accession>
<organism evidence="11 12">
    <name type="scientific">Cichlidogyrus casuarinus</name>
    <dbReference type="NCBI Taxonomy" id="1844966"/>
    <lineage>
        <taxon>Eukaryota</taxon>
        <taxon>Metazoa</taxon>
        <taxon>Spiralia</taxon>
        <taxon>Lophotrochozoa</taxon>
        <taxon>Platyhelminthes</taxon>
        <taxon>Monogenea</taxon>
        <taxon>Monopisthocotylea</taxon>
        <taxon>Dactylogyridea</taxon>
        <taxon>Ancyrocephalidae</taxon>
        <taxon>Cichlidogyrus</taxon>
    </lineage>
</organism>
<keyword evidence="7" id="KW-0325">Glycoprotein</keyword>
<protein>
    <submittedName>
        <fullName evidence="11">TM2 domain-containing protein 2</fullName>
    </submittedName>
</protein>
<dbReference type="GO" id="GO:0016020">
    <property type="term" value="C:membrane"/>
    <property type="evidence" value="ECO:0007669"/>
    <property type="project" value="UniProtKB-SubCell"/>
</dbReference>
<evidence type="ECO:0000259" key="10">
    <source>
        <dbReference type="Pfam" id="PF05154"/>
    </source>
</evidence>
<keyword evidence="3 9" id="KW-0812">Transmembrane</keyword>
<evidence type="ECO:0000256" key="4">
    <source>
        <dbReference type="ARBA" id="ARBA00022729"/>
    </source>
</evidence>
<comment type="subcellular location">
    <subcellularLocation>
        <location evidence="1">Membrane</location>
        <topology evidence="1">Multi-pass membrane protein</topology>
    </subcellularLocation>
</comment>
<reference evidence="11 12" key="1">
    <citation type="submission" date="2024-11" db="EMBL/GenBank/DDBJ databases">
        <title>Adaptive evolution of stress response genes in parasites aligns with host niche diversity.</title>
        <authorList>
            <person name="Hahn C."/>
            <person name="Resl P."/>
        </authorList>
    </citation>
    <scope>NUCLEOTIDE SEQUENCE [LARGE SCALE GENOMIC DNA]</scope>
    <source>
        <strain evidence="11">EGGRZ-B1_66</strain>
        <tissue evidence="11">Body</tissue>
    </source>
</reference>
<dbReference type="InterPro" id="IPR007829">
    <property type="entry name" value="TM2"/>
</dbReference>
<dbReference type="Pfam" id="PF05154">
    <property type="entry name" value="TM2"/>
    <property type="match status" value="1"/>
</dbReference>